<accession>A0ABT0Y735</accession>
<feature type="chain" id="PRO_5046231327" description="Secreted protein" evidence="2">
    <location>
        <begin position="25"/>
        <end position="123"/>
    </location>
</feature>
<organism evidence="3 4">
    <name type="scientific">Paractinoplanes hotanensis</name>
    <dbReference type="NCBI Taxonomy" id="2906497"/>
    <lineage>
        <taxon>Bacteria</taxon>
        <taxon>Bacillati</taxon>
        <taxon>Actinomycetota</taxon>
        <taxon>Actinomycetes</taxon>
        <taxon>Micromonosporales</taxon>
        <taxon>Micromonosporaceae</taxon>
        <taxon>Paractinoplanes</taxon>
    </lineage>
</organism>
<feature type="region of interest" description="Disordered" evidence="1">
    <location>
        <begin position="25"/>
        <end position="74"/>
    </location>
</feature>
<evidence type="ECO:0000256" key="2">
    <source>
        <dbReference type="SAM" id="SignalP"/>
    </source>
</evidence>
<dbReference type="RefSeq" id="WP_251801580.1">
    <property type="nucleotide sequence ID" value="NZ_JAMQOL010000044.1"/>
</dbReference>
<sequence length="123" mass="12590">MLQLIMRMMTVALLLLCGAMLDHAPQHSHQSHPAAAGAYPGTSSSCGGAERVAGSADQAHPEHPCTPAALPQQPITGDVDLSSVAVPPAADDHLIAAATAADAAHPPGRHHHSVLSQTSVYRS</sequence>
<protein>
    <recommendedName>
        <fullName evidence="5">Secreted protein</fullName>
    </recommendedName>
</protein>
<evidence type="ECO:0000313" key="3">
    <source>
        <dbReference type="EMBL" id="MCM4081834.1"/>
    </source>
</evidence>
<evidence type="ECO:0000256" key="1">
    <source>
        <dbReference type="SAM" id="MobiDB-lite"/>
    </source>
</evidence>
<feature type="compositionally biased region" description="Polar residues" evidence="1">
    <location>
        <begin position="114"/>
        <end position="123"/>
    </location>
</feature>
<reference evidence="3 4" key="1">
    <citation type="submission" date="2022-06" db="EMBL/GenBank/DDBJ databases">
        <title>Actinoplanes abujensis sp. nov., isolated from Nigerian arid soil.</title>
        <authorList>
            <person name="Ding P."/>
        </authorList>
    </citation>
    <scope>NUCLEOTIDE SEQUENCE [LARGE SCALE GENOMIC DNA]</scope>
    <source>
        <strain evidence="4">TRM88002</strain>
    </source>
</reference>
<keyword evidence="4" id="KW-1185">Reference proteome</keyword>
<proteinExistence type="predicted"/>
<feature type="region of interest" description="Disordered" evidence="1">
    <location>
        <begin position="101"/>
        <end position="123"/>
    </location>
</feature>
<dbReference type="EMBL" id="JAMQOL010000044">
    <property type="protein sequence ID" value="MCM4081834.1"/>
    <property type="molecule type" value="Genomic_DNA"/>
</dbReference>
<keyword evidence="2" id="KW-0732">Signal</keyword>
<name>A0ABT0Y735_9ACTN</name>
<comment type="caution">
    <text evidence="3">The sequence shown here is derived from an EMBL/GenBank/DDBJ whole genome shotgun (WGS) entry which is preliminary data.</text>
</comment>
<dbReference type="Proteomes" id="UP001523216">
    <property type="component" value="Unassembled WGS sequence"/>
</dbReference>
<feature type="signal peptide" evidence="2">
    <location>
        <begin position="1"/>
        <end position="24"/>
    </location>
</feature>
<gene>
    <name evidence="3" type="ORF">LXN57_30115</name>
</gene>
<evidence type="ECO:0008006" key="5">
    <source>
        <dbReference type="Google" id="ProtNLM"/>
    </source>
</evidence>
<evidence type="ECO:0000313" key="4">
    <source>
        <dbReference type="Proteomes" id="UP001523216"/>
    </source>
</evidence>